<name>A0A1G1Z4F7_9BACT</name>
<organism evidence="1 2">
    <name type="scientific">Candidatus Colwellbacteria bacterium RIFCSPLOWO2_01_FULL_48_10</name>
    <dbReference type="NCBI Taxonomy" id="1797690"/>
    <lineage>
        <taxon>Bacteria</taxon>
        <taxon>Candidatus Colwelliibacteriota</taxon>
    </lineage>
</organism>
<protein>
    <submittedName>
        <fullName evidence="1">Uncharacterized protein</fullName>
    </submittedName>
</protein>
<accession>A0A1G1Z4F7</accession>
<dbReference type="AlphaFoldDB" id="A0A1G1Z4F7"/>
<reference evidence="1 2" key="1">
    <citation type="journal article" date="2016" name="Nat. Commun.">
        <title>Thousands of microbial genomes shed light on interconnected biogeochemical processes in an aquifer system.</title>
        <authorList>
            <person name="Anantharaman K."/>
            <person name="Brown C.T."/>
            <person name="Hug L.A."/>
            <person name="Sharon I."/>
            <person name="Castelle C.J."/>
            <person name="Probst A.J."/>
            <person name="Thomas B.C."/>
            <person name="Singh A."/>
            <person name="Wilkins M.J."/>
            <person name="Karaoz U."/>
            <person name="Brodie E.L."/>
            <person name="Williams K.H."/>
            <person name="Hubbard S.S."/>
            <person name="Banfield J.F."/>
        </authorList>
    </citation>
    <scope>NUCLEOTIDE SEQUENCE [LARGE SCALE GENOMIC DNA]</scope>
</reference>
<evidence type="ECO:0000313" key="1">
    <source>
        <dbReference type="EMBL" id="OGY59541.1"/>
    </source>
</evidence>
<dbReference type="Proteomes" id="UP000178744">
    <property type="component" value="Unassembled WGS sequence"/>
</dbReference>
<proteinExistence type="predicted"/>
<dbReference type="EMBL" id="MHIY01000023">
    <property type="protein sequence ID" value="OGY59541.1"/>
    <property type="molecule type" value="Genomic_DNA"/>
</dbReference>
<comment type="caution">
    <text evidence="1">The sequence shown here is derived from an EMBL/GenBank/DDBJ whole genome shotgun (WGS) entry which is preliminary data.</text>
</comment>
<gene>
    <name evidence="1" type="ORF">A3B23_01115</name>
</gene>
<evidence type="ECO:0000313" key="2">
    <source>
        <dbReference type="Proteomes" id="UP000178744"/>
    </source>
</evidence>
<sequence>MKIKSFVMGISFVAVLALFVYIVAFGPNGFETDCVATGVGTDSGGEWLGLDCENGANLKDRDPENIDAYHDGVRSFHCERARPIGAFCSPVGDSNGT</sequence>